<feature type="compositionally biased region" description="Polar residues" evidence="11">
    <location>
        <begin position="398"/>
        <end position="412"/>
    </location>
</feature>
<dbReference type="Pfam" id="PF14392">
    <property type="entry name" value="zf-CCHC_4"/>
    <property type="match status" value="1"/>
</dbReference>
<dbReference type="Gene3D" id="3.60.21.10">
    <property type="match status" value="1"/>
</dbReference>
<dbReference type="GO" id="GO:0004523">
    <property type="term" value="F:RNA-DNA hybrid ribonuclease activity"/>
    <property type="evidence" value="ECO:0007669"/>
    <property type="project" value="InterPro"/>
</dbReference>
<dbReference type="SUPFAM" id="SSF49363">
    <property type="entry name" value="Purple acid phosphatase, N-terminal domain"/>
    <property type="match status" value="1"/>
</dbReference>
<dbReference type="InterPro" id="IPR041792">
    <property type="entry name" value="MPP_PAP"/>
</dbReference>
<dbReference type="Pfam" id="PF13456">
    <property type="entry name" value="RVT_3"/>
    <property type="match status" value="1"/>
</dbReference>
<keyword evidence="8" id="KW-0325">Glycoprotein</keyword>
<name>A0A2N9ED55_FAGSY</name>
<sequence>MKEFQWWKINRQISSSPCPPPSSKRQQQQIEVPEVVVTPLLPRPVLHVSPASVEIPEVENGRLMKDYLSGQRSFTNRMVVCVGTLPHDLDFSTTSFWIQVHNLPIDYMTEENAKRISAHVGNLLKIDINETGTITVGKYLRMKVEIEAYAPLKCGFLMDQSPHPDAWFEFKYERLSDFCFHCGRLGHLKIDCNFDPPSDLALKWDIGPKGYGPWIQANPTEQKSSRLTEIIARPKSASQDYEYRARQSPSQTTHSHHNPVMDLPSSSQNPSPNTQSTNHHETPSPPQNLATTQTQITNTNQNTTPQTTNNPQPTIQNRLYLQSPSPFQAGIPSLQQNKFSTGEPCRGPPQSFPTPISSPSQSHRQQNPRTTTTDYHNSISGGGPKSSSTRTSTPPYSLPQTHRQQNPNTVTSGHHGLISGGEPKESITPISTPKSQSPTKKNPLFFPKTATTEHLGMTSDLPIQADPHVTLDLGNLTTCSDTSFSTSQLTHNLQQSNNPLPIPVSSQPPHLTHTQTEPSPHHALISQPTPNTDPNSILTEAFLLFKVSSAFLNKPSGSFIGPNHLSLARPAAFRSLRALVRLNNPDCIFLMETKSSVEIMTEITSSLGFTHAVFVPPIVSAGGLCFCWKPGVDIEPTSQNQNLINLLVFSDPPNLPWMLSAIYGPPYKKMKRIFWESLHQTASSFSGPWLCMGDFNEILLQVDKKGGRPFSTSSSNGFNSLVNQQGLIDLGFSGNPYTWTNKRQNFANIKERLDRAFSNSEWRSTFSKASVYHFPATTSDHNPIILNTNGIDSSSPKPFRFEAMWTRDDDLDNLISPVISDEDNILLSAIPSADEIKQTLFSLGSDKSPGPDGMSALFYKHYWEIISHDLIEAITSFFTRGHILTEINRTFITLIPKSDKAAKVNQFRPISLCNTIYKIISKILAARLKPLLHKVISPWQSAFVPGRVIQDNSIIAHEVLNTMKRKSGFVGLMALKIDTEKAFDTMEWPFILNVLRLHGFSSTWINWVSQCISTPTFSFLINGSPFGNIKSSRGLRQGDPLSPFLYIIGADVLSRLLQRAESLGSLKGIKISPGCPQISHLQFADDLLIFSKAIPSSARSILDCLASYQAWSGQKINYSKSGVIFSKNTTGQTSANLCHLLNLKKSSPTTKHLGLPLELNRAKSSSFQDLIEKIQNRVAGWKTKLLSQAARTTLISNVAASIPSYTMSSLLLPKTICKKIDSSLRGFWWGASPGKNHMCLKSWKSICQPKSYGGLGLRRSLDTNYALISKLGWSLAVDEDKAWVSLLKSKYLKGVPFMQIIPSQNCSWLWKGILKSRSLLRKGLCTKIAPTNIHPSIHRVADLIISDTFQWDRDLPTSGPLPKSDWNSLWKAKISPRHKILLWKLAWDILPTKAILAARIPAIDTTCHLCNAQVETALHIFTQCPITQSIWLTSPWPIHPNRLPFTSISDWVAFILNPGQHLNLQLQEAQSFTLLASVICDQVWFHRNKMLKSIHPSPASTTSQTITPTSPPPHLAHEILKTFLFHQQAWEFSSQHTTIPTHKPWSPPPPGWHKINFDAAVRPNQVYLAAICRNHMGRITHAWLSADSHGDSLWAEAKAALFAVSSALASGLDSIIFEGDSLQVISSLQNSATSPHWSISNIINDINVLALSFSCISFSHVLRAANTLAHSFAAWAPFCSGLGAIPISSIPAHVVQADMVDALDDFSRQPAGQVILTRHDRSDSEPQQVHISLKGRDYIRVTWITDDKHAPSIVEYGTESKKYDEKVRGEHASYTYFQYSSGKIHHVKIGPLDPSTTYFYRCGGSGPEFSFKTPPSTFPIEFAVVGDLGQTEWTASTLSHVDSKDYDVFLLPGDLSYANGHQPLWDSYGRLVEPYASRRPWMVTEGNHDIEILPNHPQGFVAYNSRWPMPHEESGSTSNLYYSFEVAGTHIIMLGSYTDFDVDSAQYKWLEADLAQVDRKKTPWILVLLHAPWYNTNTAHQGEGESMRQAMEELLYKARVDVVFAGHVHAYERFARIYDNENDQCGPVYITIGDGGNREGLALEYEEPASPLSLYREPSFGHGRLRILNETHAFWSWHRNNDLDAIVADEVWLKSLSTSKVCWDIVDEQVPSSFHNDEL</sequence>
<dbReference type="Pfam" id="PF03372">
    <property type="entry name" value="Exo_endo_phos"/>
    <property type="match status" value="1"/>
</dbReference>
<dbReference type="InterPro" id="IPR004843">
    <property type="entry name" value="Calcineurin-like_PHP"/>
</dbReference>
<keyword evidence="9" id="KW-0479">Metal-binding</keyword>
<dbReference type="Pfam" id="PF14008">
    <property type="entry name" value="Metallophos_C"/>
    <property type="match status" value="1"/>
</dbReference>
<dbReference type="Gene3D" id="2.60.40.380">
    <property type="entry name" value="Purple acid phosphatase-like, N-terminal"/>
    <property type="match status" value="1"/>
</dbReference>
<feature type="compositionally biased region" description="Polar residues" evidence="11">
    <location>
        <begin position="353"/>
        <end position="379"/>
    </location>
</feature>
<dbReference type="SUPFAM" id="SSF53098">
    <property type="entry name" value="Ribonuclease H-like"/>
    <property type="match status" value="1"/>
</dbReference>
<keyword evidence="9" id="KW-0863">Zinc-finger</keyword>
<dbReference type="InterPro" id="IPR029052">
    <property type="entry name" value="Metallo-depent_PP-like"/>
</dbReference>
<dbReference type="EMBL" id="OIVN01000021">
    <property type="protein sequence ID" value="SPC72722.1"/>
    <property type="molecule type" value="Genomic_DNA"/>
</dbReference>
<dbReference type="SUPFAM" id="SSF56300">
    <property type="entry name" value="Metallo-dependent phosphatases"/>
    <property type="match status" value="1"/>
</dbReference>
<dbReference type="SUPFAM" id="SSF56219">
    <property type="entry name" value="DNase I-like"/>
    <property type="match status" value="1"/>
</dbReference>
<keyword evidence="5" id="KW-0732">Signal</keyword>
<dbReference type="Pfam" id="PF00078">
    <property type="entry name" value="RVT_1"/>
    <property type="match status" value="1"/>
</dbReference>
<accession>A0A2N9ED55</accession>
<dbReference type="InterPro" id="IPR012337">
    <property type="entry name" value="RNaseH-like_sf"/>
</dbReference>
<dbReference type="Pfam" id="PF13966">
    <property type="entry name" value="zf-RVT"/>
    <property type="match status" value="1"/>
</dbReference>
<feature type="compositionally biased region" description="Polar residues" evidence="11">
    <location>
        <begin position="428"/>
        <end position="440"/>
    </location>
</feature>
<dbReference type="CDD" id="cd01650">
    <property type="entry name" value="RT_nLTR_like"/>
    <property type="match status" value="1"/>
</dbReference>
<dbReference type="InterPro" id="IPR002156">
    <property type="entry name" value="RNaseH_domain"/>
</dbReference>
<dbReference type="SUPFAM" id="SSF56672">
    <property type="entry name" value="DNA/RNA polymerases"/>
    <property type="match status" value="1"/>
</dbReference>
<dbReference type="InterPro" id="IPR044730">
    <property type="entry name" value="RNase_H-like_dom_plant"/>
</dbReference>
<dbReference type="PROSITE" id="PS50878">
    <property type="entry name" value="RT_POL"/>
    <property type="match status" value="1"/>
</dbReference>
<evidence type="ECO:0000256" key="5">
    <source>
        <dbReference type="ARBA" id="ARBA00022729"/>
    </source>
</evidence>
<dbReference type="CDD" id="cd06222">
    <property type="entry name" value="RNase_H_like"/>
    <property type="match status" value="1"/>
</dbReference>
<feature type="domain" description="Reverse transcriptase" evidence="13">
    <location>
        <begin position="876"/>
        <end position="1157"/>
    </location>
</feature>
<evidence type="ECO:0000259" key="13">
    <source>
        <dbReference type="PROSITE" id="PS50878"/>
    </source>
</evidence>
<proteinExistence type="inferred from homology"/>
<dbReference type="Gene3D" id="3.60.10.10">
    <property type="entry name" value="Endonuclease/exonuclease/phosphatase"/>
    <property type="match status" value="1"/>
</dbReference>
<reference evidence="14" key="1">
    <citation type="submission" date="2018-02" db="EMBL/GenBank/DDBJ databases">
        <authorList>
            <person name="Cohen D.B."/>
            <person name="Kent A.D."/>
        </authorList>
    </citation>
    <scope>NUCLEOTIDE SEQUENCE</scope>
</reference>
<dbReference type="InterPro" id="IPR005135">
    <property type="entry name" value="Endo/exonuclease/phosphatase"/>
</dbReference>
<dbReference type="PROSITE" id="PS50158">
    <property type="entry name" value="ZF_CCHC"/>
    <property type="match status" value="1"/>
</dbReference>
<dbReference type="InterPro" id="IPR036397">
    <property type="entry name" value="RNaseH_sf"/>
</dbReference>
<dbReference type="InterPro" id="IPR008963">
    <property type="entry name" value="Purple_acid_Pase-like_N"/>
</dbReference>
<dbReference type="InterPro" id="IPR036691">
    <property type="entry name" value="Endo/exonu/phosph_ase_sf"/>
</dbReference>
<dbReference type="InterPro" id="IPR025836">
    <property type="entry name" value="Zn_knuckle_CX2CX4HX4C"/>
</dbReference>
<evidence type="ECO:0000259" key="12">
    <source>
        <dbReference type="PROSITE" id="PS50158"/>
    </source>
</evidence>
<evidence type="ECO:0000256" key="11">
    <source>
        <dbReference type="SAM" id="MobiDB-lite"/>
    </source>
</evidence>
<keyword evidence="7" id="KW-0862">Zinc</keyword>
<feature type="region of interest" description="Disordered" evidence="11">
    <location>
        <begin position="233"/>
        <end position="291"/>
    </location>
</feature>
<evidence type="ECO:0000256" key="2">
    <source>
        <dbReference type="ARBA" id="ARBA00001947"/>
    </source>
</evidence>
<dbReference type="Gene3D" id="3.30.420.10">
    <property type="entry name" value="Ribonuclease H-like superfamily/Ribonuclease H"/>
    <property type="match status" value="1"/>
</dbReference>
<dbReference type="InterPro" id="IPR015914">
    <property type="entry name" value="PAPs_N"/>
</dbReference>
<dbReference type="InterPro" id="IPR043502">
    <property type="entry name" value="DNA/RNA_pol_sf"/>
</dbReference>
<protein>
    <recommendedName>
        <fullName evidence="10">Purple acid phosphatase</fullName>
        <ecNumber evidence="10">3.1.3.2</ecNumber>
    </recommendedName>
</protein>
<dbReference type="InterPro" id="IPR039331">
    <property type="entry name" value="PAPs-like"/>
</dbReference>
<evidence type="ECO:0000256" key="7">
    <source>
        <dbReference type="ARBA" id="ARBA00022833"/>
    </source>
</evidence>
<evidence type="ECO:0000256" key="3">
    <source>
        <dbReference type="ARBA" id="ARBA00001962"/>
    </source>
</evidence>
<dbReference type="GO" id="GO:0008270">
    <property type="term" value="F:zinc ion binding"/>
    <property type="evidence" value="ECO:0007669"/>
    <property type="project" value="UniProtKB-KW"/>
</dbReference>
<feature type="compositionally biased region" description="Low complexity" evidence="11">
    <location>
        <begin position="264"/>
        <end position="277"/>
    </location>
</feature>
<dbReference type="PANTHER" id="PTHR22953:SF7">
    <property type="entry name" value="PURPLE ACID PHOSPHATASE 22"/>
    <property type="match status" value="1"/>
</dbReference>
<dbReference type="InterPro" id="IPR000477">
    <property type="entry name" value="RT_dom"/>
</dbReference>
<evidence type="ECO:0000256" key="4">
    <source>
        <dbReference type="ARBA" id="ARBA00008723"/>
    </source>
</evidence>
<dbReference type="InterPro" id="IPR025733">
    <property type="entry name" value="PAPs_C"/>
</dbReference>
<comment type="cofactor">
    <cofactor evidence="2">
        <name>Zn(2+)</name>
        <dbReference type="ChEBI" id="CHEBI:29105"/>
    </cofactor>
</comment>
<dbReference type="PANTHER" id="PTHR22953">
    <property type="entry name" value="ACID PHOSPHATASE RELATED"/>
    <property type="match status" value="1"/>
</dbReference>
<evidence type="ECO:0000256" key="9">
    <source>
        <dbReference type="PROSITE-ProRule" id="PRU00047"/>
    </source>
</evidence>
<feature type="compositionally biased region" description="Low complexity" evidence="11">
    <location>
        <begin position="385"/>
        <end position="395"/>
    </location>
</feature>
<dbReference type="Pfam" id="PF00149">
    <property type="entry name" value="Metallophos"/>
    <property type="match status" value="1"/>
</dbReference>
<dbReference type="CDD" id="cd00839">
    <property type="entry name" value="MPP_PAPs"/>
    <property type="match status" value="1"/>
</dbReference>
<dbReference type="InterPro" id="IPR026960">
    <property type="entry name" value="RVT-Znf"/>
</dbReference>
<comment type="cofactor">
    <cofactor evidence="3">
        <name>Fe cation</name>
        <dbReference type="ChEBI" id="CHEBI:24875"/>
    </cofactor>
</comment>
<dbReference type="EC" id="3.1.3.2" evidence="10"/>
<evidence type="ECO:0000313" key="14">
    <source>
        <dbReference type="EMBL" id="SPC72722.1"/>
    </source>
</evidence>
<evidence type="ECO:0000256" key="8">
    <source>
        <dbReference type="ARBA" id="ARBA00023180"/>
    </source>
</evidence>
<dbReference type="GO" id="GO:0003676">
    <property type="term" value="F:nucleic acid binding"/>
    <property type="evidence" value="ECO:0007669"/>
    <property type="project" value="InterPro"/>
</dbReference>
<feature type="compositionally biased region" description="Polar residues" evidence="11">
    <location>
        <begin position="487"/>
        <end position="518"/>
    </location>
</feature>
<dbReference type="Pfam" id="PF16656">
    <property type="entry name" value="Pur_ac_phosph_N"/>
    <property type="match status" value="1"/>
</dbReference>
<keyword evidence="6 10" id="KW-0378">Hydrolase</keyword>
<evidence type="ECO:0000256" key="1">
    <source>
        <dbReference type="ARBA" id="ARBA00000032"/>
    </source>
</evidence>
<organism evidence="14">
    <name type="scientific">Fagus sylvatica</name>
    <name type="common">Beechnut</name>
    <dbReference type="NCBI Taxonomy" id="28930"/>
    <lineage>
        <taxon>Eukaryota</taxon>
        <taxon>Viridiplantae</taxon>
        <taxon>Streptophyta</taxon>
        <taxon>Embryophyta</taxon>
        <taxon>Tracheophyta</taxon>
        <taxon>Spermatophyta</taxon>
        <taxon>Magnoliopsida</taxon>
        <taxon>eudicotyledons</taxon>
        <taxon>Gunneridae</taxon>
        <taxon>Pentapetalae</taxon>
        <taxon>rosids</taxon>
        <taxon>fabids</taxon>
        <taxon>Fagales</taxon>
        <taxon>Fagaceae</taxon>
        <taxon>Fagus</taxon>
    </lineage>
</organism>
<comment type="similarity">
    <text evidence="4 10">Belongs to the metallophosphoesterase superfamily. Purple acid phosphatase family.</text>
</comment>
<evidence type="ECO:0000256" key="6">
    <source>
        <dbReference type="ARBA" id="ARBA00022801"/>
    </source>
</evidence>
<feature type="region of interest" description="Disordered" evidence="11">
    <location>
        <begin position="324"/>
        <end position="446"/>
    </location>
</feature>
<gene>
    <name evidence="14" type="ORF">FSB_LOCUS604</name>
</gene>
<comment type="catalytic activity">
    <reaction evidence="1 10">
        <text>a phosphate monoester + H2O = an alcohol + phosphate</text>
        <dbReference type="Rhea" id="RHEA:15017"/>
        <dbReference type="ChEBI" id="CHEBI:15377"/>
        <dbReference type="ChEBI" id="CHEBI:30879"/>
        <dbReference type="ChEBI" id="CHEBI:43474"/>
        <dbReference type="ChEBI" id="CHEBI:67140"/>
        <dbReference type="EC" id="3.1.3.2"/>
    </reaction>
</comment>
<dbReference type="GO" id="GO:0003993">
    <property type="term" value="F:acid phosphatase activity"/>
    <property type="evidence" value="ECO:0007669"/>
    <property type="project" value="UniProtKB-EC"/>
</dbReference>
<feature type="domain" description="CCHC-type" evidence="12">
    <location>
        <begin position="179"/>
        <end position="192"/>
    </location>
</feature>
<dbReference type="InterPro" id="IPR001878">
    <property type="entry name" value="Znf_CCHC"/>
</dbReference>
<evidence type="ECO:0000256" key="10">
    <source>
        <dbReference type="RuleBase" id="RU361203"/>
    </source>
</evidence>
<feature type="region of interest" description="Disordered" evidence="11">
    <location>
        <begin position="487"/>
        <end position="531"/>
    </location>
</feature>